<dbReference type="GO" id="GO:0015630">
    <property type="term" value="C:microtubule cytoskeleton"/>
    <property type="evidence" value="ECO:0007669"/>
    <property type="project" value="UniProtKB-UniRule"/>
</dbReference>
<reference evidence="6" key="2">
    <citation type="submission" date="2025-08" db="UniProtKB">
        <authorList>
            <consortium name="Ensembl"/>
        </authorList>
    </citation>
    <scope>IDENTIFICATION</scope>
</reference>
<evidence type="ECO:0000256" key="5">
    <source>
        <dbReference type="SAM" id="MobiDB-lite"/>
    </source>
</evidence>
<dbReference type="GO" id="GO:0060294">
    <property type="term" value="P:cilium movement involved in cell motility"/>
    <property type="evidence" value="ECO:0007669"/>
    <property type="project" value="UniProtKB-UniRule"/>
</dbReference>
<evidence type="ECO:0000313" key="6">
    <source>
        <dbReference type="Ensembl" id="ENSCMMP00000012409.1"/>
    </source>
</evidence>
<reference evidence="6" key="1">
    <citation type="submission" date="2018-09" db="EMBL/GenBank/DDBJ databases">
        <title>Common duck and Muscovy duck high density SNP chip.</title>
        <authorList>
            <person name="Vignal A."/>
            <person name="Thebault N."/>
            <person name="Warren W.C."/>
        </authorList>
    </citation>
    <scope>NUCLEOTIDE SEQUENCE [LARGE SCALE GENOMIC DNA]</scope>
</reference>
<keyword evidence="2" id="KW-0963">Cytoplasm</keyword>
<dbReference type="Pfam" id="PF03148">
    <property type="entry name" value="Tektin"/>
    <property type="match status" value="1"/>
</dbReference>
<dbReference type="InterPro" id="IPR048256">
    <property type="entry name" value="Tektin-like"/>
</dbReference>
<dbReference type="Proteomes" id="UP000694556">
    <property type="component" value="Chromosome 24"/>
</dbReference>
<comment type="subcellular location">
    <subcellularLocation>
        <location evidence="3">Cytoplasm</location>
        <location evidence="3">Cytoskeleton</location>
        <location evidence="3">Cilium axoneme</location>
    </subcellularLocation>
</comment>
<evidence type="ECO:0000256" key="3">
    <source>
        <dbReference type="RuleBase" id="RU367040"/>
    </source>
</evidence>
<dbReference type="Ensembl" id="ENSCMMT00000013649.1">
    <property type="protein sequence ID" value="ENSCMMP00000012409.1"/>
    <property type="gene ID" value="ENSCMMG00000007800.1"/>
</dbReference>
<dbReference type="GO" id="GO:0005634">
    <property type="term" value="C:nucleus"/>
    <property type="evidence" value="ECO:0007669"/>
    <property type="project" value="TreeGrafter"/>
</dbReference>
<dbReference type="PANTHER" id="PTHR19960">
    <property type="entry name" value="TEKTIN"/>
    <property type="match status" value="1"/>
</dbReference>
<accession>A0A8C3C1G0</accession>
<keyword evidence="3" id="KW-0969">Cilium</keyword>
<evidence type="ECO:0000256" key="2">
    <source>
        <dbReference type="ARBA" id="ARBA00022490"/>
    </source>
</evidence>
<organism evidence="6 7">
    <name type="scientific">Cairina moschata</name>
    <name type="common">Muscovy duck</name>
    <dbReference type="NCBI Taxonomy" id="8855"/>
    <lineage>
        <taxon>Eukaryota</taxon>
        <taxon>Metazoa</taxon>
        <taxon>Chordata</taxon>
        <taxon>Craniata</taxon>
        <taxon>Vertebrata</taxon>
        <taxon>Euteleostomi</taxon>
        <taxon>Archelosauria</taxon>
        <taxon>Archosauria</taxon>
        <taxon>Dinosauria</taxon>
        <taxon>Saurischia</taxon>
        <taxon>Theropoda</taxon>
        <taxon>Coelurosauria</taxon>
        <taxon>Aves</taxon>
        <taxon>Neognathae</taxon>
        <taxon>Galloanserae</taxon>
        <taxon>Anseriformes</taxon>
        <taxon>Anatidae</taxon>
        <taxon>Anatinae</taxon>
        <taxon>Cairina</taxon>
    </lineage>
</organism>
<evidence type="ECO:0000313" key="7">
    <source>
        <dbReference type="Proteomes" id="UP000694556"/>
    </source>
</evidence>
<protein>
    <recommendedName>
        <fullName evidence="3">Tektin</fullName>
    </recommendedName>
</protein>
<dbReference type="AlphaFoldDB" id="A0A8C3C1G0"/>
<keyword evidence="3" id="KW-0966">Cell projection</keyword>
<keyword evidence="4" id="KW-0175">Coiled coil</keyword>
<dbReference type="InterPro" id="IPR000435">
    <property type="entry name" value="Tektins"/>
</dbReference>
<feature type="region of interest" description="Disordered" evidence="5">
    <location>
        <begin position="42"/>
        <end position="71"/>
    </location>
</feature>
<reference evidence="6" key="3">
    <citation type="submission" date="2025-09" db="UniProtKB">
        <authorList>
            <consortium name="Ensembl"/>
        </authorList>
    </citation>
    <scope>IDENTIFICATION</scope>
</reference>
<evidence type="ECO:0000256" key="1">
    <source>
        <dbReference type="ARBA" id="ARBA00007209"/>
    </source>
</evidence>
<keyword evidence="3" id="KW-0282">Flagellum</keyword>
<sequence length="414" mass="46159">MLIFCSLAVACSGEMATLSVKPGQRFTVPDWHTNAELISADAESQRSASHRVRQETRALRNETNNQAKWDEHDNQTRLTERISSVNRWKETLDKCLADIDEEIDALAKVKEAAERALQAKNLSLDVAIECLTLRESRRAIDVVRDPVEDELHKEVKVIDKAKRELQQRVNEAFEQLCHLQEARQQLSFDHRGKMEALEIDRVCLSLSVNSPNISFKVNPTRVPNGSTAVDEWEQNSQYNKDHAEAEMKASTKLREVIMLAIAQVNWCLGWESVVPKFCGIQHGRMGLCAVTRERESWKREHQLTHPAESSCPPALEGGFDSAVEVATDSATWKTGTSPSFPCLLATGGCTTCMCMPGGPSSCQNPDGFVCRLVPTSHISCDGHVVSCWEGEPFGMCVTADCSLFRPTTSWRLSV</sequence>
<feature type="coiled-coil region" evidence="4">
    <location>
        <begin position="148"/>
        <end position="175"/>
    </location>
</feature>
<comment type="similarity">
    <text evidence="1 3">Belongs to the tektin family.</text>
</comment>
<dbReference type="PANTHER" id="PTHR19960:SF7">
    <property type="entry name" value="TEKTIN"/>
    <property type="match status" value="1"/>
</dbReference>
<dbReference type="GO" id="GO:0060271">
    <property type="term" value="P:cilium assembly"/>
    <property type="evidence" value="ECO:0007669"/>
    <property type="project" value="UniProtKB-UniRule"/>
</dbReference>
<dbReference type="GO" id="GO:0005930">
    <property type="term" value="C:axoneme"/>
    <property type="evidence" value="ECO:0007669"/>
    <property type="project" value="UniProtKB-SubCell"/>
</dbReference>
<keyword evidence="7" id="KW-1185">Reference proteome</keyword>
<evidence type="ECO:0000256" key="4">
    <source>
        <dbReference type="SAM" id="Coils"/>
    </source>
</evidence>
<name>A0A8C3C1G0_CAIMO</name>
<proteinExistence type="inferred from homology"/>